<sequence length="241" mass="27326">MYLGRFRLIVPAAVAKPSPSIGQTLGPLGINMSEFCKAFNARTAAIRPNVPIQVKIFTFHGTNYKFSLATPSAQWFLRRIARIPMGSPKPKHEIVGNVTLKEIYHIAKCKCMDPNLIGVPLYVICKRIIGTANAMGIQVSREILPEFKKRNHVPVSQLDQMKKDIRMKNKAAKRGKSPTLCRANFYACKNQKQFLSCMTPSSYRTYRENFIIHDLTNVLHDLTKVLYVIQHKLTADSAYCR</sequence>
<evidence type="ECO:0000259" key="10">
    <source>
        <dbReference type="Pfam" id="PF03946"/>
    </source>
</evidence>
<evidence type="ECO:0000256" key="2">
    <source>
        <dbReference type="ARBA" id="ARBA00022481"/>
    </source>
</evidence>
<feature type="domain" description="Large ribosomal subunit protein uL11 N-terminal" evidence="10">
    <location>
        <begin position="7"/>
        <end position="56"/>
    </location>
</feature>
<dbReference type="EMBL" id="JALLKP010000002">
    <property type="protein sequence ID" value="KAK2196724.1"/>
    <property type="molecule type" value="Genomic_DNA"/>
</dbReference>
<comment type="caution">
    <text evidence="11">The sequence shown here is derived from an EMBL/GenBank/DDBJ whole genome shotgun (WGS) entry which is preliminary data.</text>
</comment>
<dbReference type="FunFam" id="1.10.10.250:FF:000003">
    <property type="entry name" value="Mitochondrial ribosomal protein L11"/>
    <property type="match status" value="1"/>
</dbReference>
<evidence type="ECO:0000256" key="6">
    <source>
        <dbReference type="ARBA" id="ARBA00023274"/>
    </source>
</evidence>
<feature type="domain" description="Large ribosomal subunit protein uL11 C-terminal" evidence="9">
    <location>
        <begin position="70"/>
        <end position="139"/>
    </location>
</feature>
<dbReference type="Pfam" id="PF00298">
    <property type="entry name" value="Ribosomal_L11"/>
    <property type="match status" value="1"/>
</dbReference>
<dbReference type="InterPro" id="IPR020784">
    <property type="entry name" value="Ribosomal_uL11_N"/>
</dbReference>
<evidence type="ECO:0000256" key="5">
    <source>
        <dbReference type="ARBA" id="ARBA00022980"/>
    </source>
</evidence>
<dbReference type="PANTHER" id="PTHR11661:SF1">
    <property type="entry name" value="LARGE RIBOSOMAL SUBUNIT PROTEIN UL11M"/>
    <property type="match status" value="1"/>
</dbReference>
<dbReference type="GeneID" id="94336271"/>
<dbReference type="GO" id="GO:0006412">
    <property type="term" value="P:translation"/>
    <property type="evidence" value="ECO:0007669"/>
    <property type="project" value="InterPro"/>
</dbReference>
<dbReference type="Pfam" id="PF03946">
    <property type="entry name" value="Ribosomal_L11_N"/>
    <property type="match status" value="1"/>
</dbReference>
<dbReference type="Gene3D" id="1.10.10.250">
    <property type="entry name" value="Ribosomal protein L11, C-terminal domain"/>
    <property type="match status" value="1"/>
</dbReference>
<evidence type="ECO:0000313" key="12">
    <source>
        <dbReference type="Proteomes" id="UP001214638"/>
    </source>
</evidence>
<keyword evidence="6 8" id="KW-0687">Ribonucleoprotein</keyword>
<dbReference type="SUPFAM" id="SSF54747">
    <property type="entry name" value="Ribosomal L11/L12e N-terminal domain"/>
    <property type="match status" value="1"/>
</dbReference>
<evidence type="ECO:0000313" key="11">
    <source>
        <dbReference type="EMBL" id="KAK2196724.1"/>
    </source>
</evidence>
<dbReference type="InterPro" id="IPR000911">
    <property type="entry name" value="Ribosomal_uL11"/>
</dbReference>
<dbReference type="InterPro" id="IPR020783">
    <property type="entry name" value="Ribosomal_uL11_C"/>
</dbReference>
<accession>A0AAD9PKV5</accession>
<comment type="similarity">
    <text evidence="1 8">Belongs to the universal ribosomal protein uL11 family.</text>
</comment>
<dbReference type="InterPro" id="IPR036796">
    <property type="entry name" value="Ribosomal_uL11_N_sf"/>
</dbReference>
<evidence type="ECO:0000256" key="7">
    <source>
        <dbReference type="ARBA" id="ARBA00040104"/>
    </source>
</evidence>
<dbReference type="SMART" id="SM00649">
    <property type="entry name" value="RL11"/>
    <property type="match status" value="1"/>
</dbReference>
<dbReference type="PANTHER" id="PTHR11661">
    <property type="entry name" value="60S RIBOSOMAL PROTEIN L12"/>
    <property type="match status" value="1"/>
</dbReference>
<evidence type="ECO:0000256" key="3">
    <source>
        <dbReference type="ARBA" id="ARBA00022730"/>
    </source>
</evidence>
<dbReference type="Gene3D" id="3.30.1550.10">
    <property type="entry name" value="Ribosomal protein L11/L12, N-terminal domain"/>
    <property type="match status" value="1"/>
</dbReference>
<reference evidence="11" key="1">
    <citation type="journal article" date="2023" name="Nat. Microbiol.">
        <title>Babesia duncani multi-omics identifies virulence factors and drug targets.</title>
        <authorList>
            <person name="Singh P."/>
            <person name="Lonardi S."/>
            <person name="Liang Q."/>
            <person name="Vydyam P."/>
            <person name="Khabirova E."/>
            <person name="Fang T."/>
            <person name="Gihaz S."/>
            <person name="Thekkiniath J."/>
            <person name="Munshi M."/>
            <person name="Abel S."/>
            <person name="Ciampossin L."/>
            <person name="Batugedara G."/>
            <person name="Gupta M."/>
            <person name="Lu X.M."/>
            <person name="Lenz T."/>
            <person name="Chakravarty S."/>
            <person name="Cornillot E."/>
            <person name="Hu Y."/>
            <person name="Ma W."/>
            <person name="Gonzalez L.M."/>
            <person name="Sanchez S."/>
            <person name="Estrada K."/>
            <person name="Sanchez-Flores A."/>
            <person name="Montero E."/>
            <person name="Harb O.S."/>
            <person name="Le Roch K.G."/>
            <person name="Mamoun C.B."/>
        </authorList>
    </citation>
    <scope>NUCLEOTIDE SEQUENCE</scope>
    <source>
        <strain evidence="11">WA1</strain>
    </source>
</reference>
<dbReference type="AlphaFoldDB" id="A0AAD9PKV5"/>
<dbReference type="RefSeq" id="XP_067803566.1">
    <property type="nucleotide sequence ID" value="XM_067947002.1"/>
</dbReference>
<gene>
    <name evidence="11" type="ORF">BdWA1_001973</name>
</gene>
<proteinExistence type="inferred from homology"/>
<dbReference type="Proteomes" id="UP001214638">
    <property type="component" value="Unassembled WGS sequence"/>
</dbReference>
<dbReference type="CDD" id="cd00349">
    <property type="entry name" value="Ribosomal_L11"/>
    <property type="match status" value="1"/>
</dbReference>
<keyword evidence="2" id="KW-0488">Methylation</keyword>
<dbReference type="GO" id="GO:0070180">
    <property type="term" value="F:large ribosomal subunit rRNA binding"/>
    <property type="evidence" value="ECO:0007669"/>
    <property type="project" value="TreeGrafter"/>
</dbReference>
<evidence type="ECO:0000256" key="4">
    <source>
        <dbReference type="ARBA" id="ARBA00022884"/>
    </source>
</evidence>
<evidence type="ECO:0000256" key="1">
    <source>
        <dbReference type="ARBA" id="ARBA00010537"/>
    </source>
</evidence>
<dbReference type="FunFam" id="3.30.1550.10:FF:000006">
    <property type="entry name" value="50S ribosomal protein L11"/>
    <property type="match status" value="1"/>
</dbReference>
<keyword evidence="12" id="KW-1185">Reference proteome</keyword>
<dbReference type="HAMAP" id="MF_00736">
    <property type="entry name" value="Ribosomal_uL11"/>
    <property type="match status" value="1"/>
</dbReference>
<organism evidence="11 12">
    <name type="scientific">Babesia duncani</name>
    <dbReference type="NCBI Taxonomy" id="323732"/>
    <lineage>
        <taxon>Eukaryota</taxon>
        <taxon>Sar</taxon>
        <taxon>Alveolata</taxon>
        <taxon>Apicomplexa</taxon>
        <taxon>Aconoidasida</taxon>
        <taxon>Piroplasmida</taxon>
        <taxon>Babesiidae</taxon>
        <taxon>Babesia</taxon>
    </lineage>
</organism>
<keyword evidence="4" id="KW-0694">RNA-binding</keyword>
<dbReference type="SUPFAM" id="SSF46906">
    <property type="entry name" value="Ribosomal protein L11, C-terminal domain"/>
    <property type="match status" value="1"/>
</dbReference>
<keyword evidence="5 8" id="KW-0689">Ribosomal protein</keyword>
<dbReference type="GO" id="GO:0003735">
    <property type="term" value="F:structural constituent of ribosome"/>
    <property type="evidence" value="ECO:0007669"/>
    <property type="project" value="InterPro"/>
</dbReference>
<name>A0AAD9PKV5_9APIC</name>
<protein>
    <recommendedName>
        <fullName evidence="7">Large ribosomal subunit protein uL11m</fullName>
    </recommendedName>
</protein>
<dbReference type="GO" id="GO:0005762">
    <property type="term" value="C:mitochondrial large ribosomal subunit"/>
    <property type="evidence" value="ECO:0007669"/>
    <property type="project" value="TreeGrafter"/>
</dbReference>
<dbReference type="KEGG" id="bdw:94336271"/>
<dbReference type="InterPro" id="IPR036769">
    <property type="entry name" value="Ribosomal_uL11_C_sf"/>
</dbReference>
<evidence type="ECO:0000256" key="8">
    <source>
        <dbReference type="RuleBase" id="RU003978"/>
    </source>
</evidence>
<keyword evidence="3" id="KW-0699">rRNA-binding</keyword>
<evidence type="ECO:0000259" key="9">
    <source>
        <dbReference type="Pfam" id="PF00298"/>
    </source>
</evidence>